<reference evidence="2 3" key="1">
    <citation type="journal article" date="2019" name="Nat. Ecol. Evol.">
        <title>Megaphylogeny resolves global patterns of mushroom evolution.</title>
        <authorList>
            <person name="Varga T."/>
            <person name="Krizsan K."/>
            <person name="Foldi C."/>
            <person name="Dima B."/>
            <person name="Sanchez-Garcia M."/>
            <person name="Sanchez-Ramirez S."/>
            <person name="Szollosi G.J."/>
            <person name="Szarkandi J.G."/>
            <person name="Papp V."/>
            <person name="Albert L."/>
            <person name="Andreopoulos W."/>
            <person name="Angelini C."/>
            <person name="Antonin V."/>
            <person name="Barry K.W."/>
            <person name="Bougher N.L."/>
            <person name="Buchanan P."/>
            <person name="Buyck B."/>
            <person name="Bense V."/>
            <person name="Catcheside P."/>
            <person name="Chovatia M."/>
            <person name="Cooper J."/>
            <person name="Damon W."/>
            <person name="Desjardin D."/>
            <person name="Finy P."/>
            <person name="Geml J."/>
            <person name="Haridas S."/>
            <person name="Hughes K."/>
            <person name="Justo A."/>
            <person name="Karasinski D."/>
            <person name="Kautmanova I."/>
            <person name="Kiss B."/>
            <person name="Kocsube S."/>
            <person name="Kotiranta H."/>
            <person name="LaButti K.M."/>
            <person name="Lechner B.E."/>
            <person name="Liimatainen K."/>
            <person name="Lipzen A."/>
            <person name="Lukacs Z."/>
            <person name="Mihaltcheva S."/>
            <person name="Morgado L.N."/>
            <person name="Niskanen T."/>
            <person name="Noordeloos M.E."/>
            <person name="Ohm R.A."/>
            <person name="Ortiz-Santana B."/>
            <person name="Ovrebo C."/>
            <person name="Racz N."/>
            <person name="Riley R."/>
            <person name="Savchenko A."/>
            <person name="Shiryaev A."/>
            <person name="Soop K."/>
            <person name="Spirin V."/>
            <person name="Szebenyi C."/>
            <person name="Tomsovsky M."/>
            <person name="Tulloss R.E."/>
            <person name="Uehling J."/>
            <person name="Grigoriev I.V."/>
            <person name="Vagvolgyi C."/>
            <person name="Papp T."/>
            <person name="Martin F.M."/>
            <person name="Miettinen O."/>
            <person name="Hibbett D.S."/>
            <person name="Nagy L.G."/>
        </authorList>
    </citation>
    <scope>NUCLEOTIDE SEQUENCE [LARGE SCALE GENOMIC DNA]</scope>
    <source>
        <strain evidence="2 3">FP101781</strain>
    </source>
</reference>
<evidence type="ECO:0000313" key="2">
    <source>
        <dbReference type="EMBL" id="TEB22773.1"/>
    </source>
</evidence>
<evidence type="ECO:0000256" key="1">
    <source>
        <dbReference type="SAM" id="MobiDB-lite"/>
    </source>
</evidence>
<feature type="region of interest" description="Disordered" evidence="1">
    <location>
        <begin position="20"/>
        <end position="51"/>
    </location>
</feature>
<proteinExistence type="predicted"/>
<comment type="caution">
    <text evidence="2">The sequence shown here is derived from an EMBL/GenBank/DDBJ whole genome shotgun (WGS) entry which is preliminary data.</text>
</comment>
<dbReference type="AlphaFoldDB" id="A0A4Y7SLK9"/>
<evidence type="ECO:0000313" key="3">
    <source>
        <dbReference type="Proteomes" id="UP000298030"/>
    </source>
</evidence>
<name>A0A4Y7SLK9_COPMI</name>
<protein>
    <submittedName>
        <fullName evidence="2">Uncharacterized protein</fullName>
    </submittedName>
</protein>
<organism evidence="2 3">
    <name type="scientific">Coprinellus micaceus</name>
    <name type="common">Glistening ink-cap mushroom</name>
    <name type="synonym">Coprinus micaceus</name>
    <dbReference type="NCBI Taxonomy" id="71717"/>
    <lineage>
        <taxon>Eukaryota</taxon>
        <taxon>Fungi</taxon>
        <taxon>Dikarya</taxon>
        <taxon>Basidiomycota</taxon>
        <taxon>Agaricomycotina</taxon>
        <taxon>Agaricomycetes</taxon>
        <taxon>Agaricomycetidae</taxon>
        <taxon>Agaricales</taxon>
        <taxon>Agaricineae</taxon>
        <taxon>Psathyrellaceae</taxon>
        <taxon>Coprinellus</taxon>
    </lineage>
</organism>
<gene>
    <name evidence="2" type="ORF">FA13DRAFT_1740692</name>
</gene>
<dbReference type="Proteomes" id="UP000298030">
    <property type="component" value="Unassembled WGS sequence"/>
</dbReference>
<sequence length="51" mass="5490">MNDIRGLTRCARILWIENNSDIQRGSGPGGWRPLSGNPAPTNATPAGKTRD</sequence>
<keyword evidence="3" id="KW-1185">Reference proteome</keyword>
<accession>A0A4Y7SLK9</accession>
<dbReference type="EMBL" id="QPFP01000086">
    <property type="protein sequence ID" value="TEB22773.1"/>
    <property type="molecule type" value="Genomic_DNA"/>
</dbReference>